<dbReference type="PANTHER" id="PTHR24104">
    <property type="entry name" value="E3 UBIQUITIN-PROTEIN LIGASE NHLRC1-RELATED"/>
    <property type="match status" value="1"/>
</dbReference>
<dbReference type="EMBL" id="UINC01000135">
    <property type="protein sequence ID" value="SUZ49789.1"/>
    <property type="molecule type" value="Genomic_DNA"/>
</dbReference>
<dbReference type="Gene3D" id="2.120.10.30">
    <property type="entry name" value="TolB, C-terminal domain"/>
    <property type="match status" value="1"/>
</dbReference>
<dbReference type="Pfam" id="PF01436">
    <property type="entry name" value="NHL"/>
    <property type="match status" value="1"/>
</dbReference>
<dbReference type="PROSITE" id="PS51257">
    <property type="entry name" value="PROKAR_LIPOPROTEIN"/>
    <property type="match status" value="1"/>
</dbReference>
<protein>
    <recommendedName>
        <fullName evidence="3">SMP-30/Gluconolactonase/LRE-like region domain-containing protein</fullName>
    </recommendedName>
</protein>
<keyword evidence="1" id="KW-0677">Repeat</keyword>
<dbReference type="PANTHER" id="PTHR24104:SF25">
    <property type="entry name" value="PROTEIN LIN-41"/>
    <property type="match status" value="1"/>
</dbReference>
<gene>
    <name evidence="2" type="ORF">METZ01_LOCUS2643</name>
</gene>
<dbReference type="PROSITE" id="PS51125">
    <property type="entry name" value="NHL"/>
    <property type="match status" value="1"/>
</dbReference>
<dbReference type="CDD" id="cd14958">
    <property type="entry name" value="NHL_PAL_like"/>
    <property type="match status" value="1"/>
</dbReference>
<organism evidence="2">
    <name type="scientific">marine metagenome</name>
    <dbReference type="NCBI Taxonomy" id="408172"/>
    <lineage>
        <taxon>unclassified sequences</taxon>
        <taxon>metagenomes</taxon>
        <taxon>ecological metagenomes</taxon>
    </lineage>
</organism>
<dbReference type="GO" id="GO:0008270">
    <property type="term" value="F:zinc ion binding"/>
    <property type="evidence" value="ECO:0007669"/>
    <property type="project" value="UniProtKB-KW"/>
</dbReference>
<evidence type="ECO:0000313" key="2">
    <source>
        <dbReference type="EMBL" id="SUZ49789.1"/>
    </source>
</evidence>
<name>A0A381N5Q9_9ZZZZ</name>
<dbReference type="InterPro" id="IPR001258">
    <property type="entry name" value="NHL_repeat"/>
</dbReference>
<dbReference type="InterPro" id="IPR011042">
    <property type="entry name" value="6-blade_b-propeller_TolB-like"/>
</dbReference>
<dbReference type="AlphaFoldDB" id="A0A381N5Q9"/>
<dbReference type="SUPFAM" id="SSF63829">
    <property type="entry name" value="Calcium-dependent phosphotriesterase"/>
    <property type="match status" value="1"/>
</dbReference>
<accession>A0A381N5Q9</accession>
<dbReference type="Pfam" id="PF20067">
    <property type="entry name" value="SSL_N"/>
    <property type="match status" value="1"/>
</dbReference>
<evidence type="ECO:0000256" key="1">
    <source>
        <dbReference type="ARBA" id="ARBA00022737"/>
    </source>
</evidence>
<evidence type="ECO:0008006" key="3">
    <source>
        <dbReference type="Google" id="ProtNLM"/>
    </source>
</evidence>
<sequence>MSDRNRKVVTGAANVAAAFLIIGASACGEAGVQSGDVESVETEAPVVNPLNDYSNPYQTVDGWATLPDGRTWGSTAGVEIDPDGQHIWAIDRCGANSCAGSDLDPIVKFDSEGNVVTTFGGGTMLFPHGLHVDQDGNVWVTDARGPDPEDPNQAGKGHVAIKFSAEGEVLLTLGEPGVAGTGEGAILNTPNDVAIGPNGDIYVGDGHEGQNSDDPTTVARIAKFSADGEFITSWGQYGSEAGDLRTPHALAFSPEGQLVVADRGNNRLQIFDEEGNYIDEFKQFSRPSDFAFDANGLIYVADSESAFDNIRNPGAQPGIRVGSLVDGTVNYLIGGEVEAYPDGSNPEGVAVDAAGNVYGAVVSGGGAMLKSVM</sequence>
<reference evidence="2" key="1">
    <citation type="submission" date="2018-05" db="EMBL/GenBank/DDBJ databases">
        <authorList>
            <person name="Lanie J.A."/>
            <person name="Ng W.-L."/>
            <person name="Kazmierczak K.M."/>
            <person name="Andrzejewski T.M."/>
            <person name="Davidsen T.M."/>
            <person name="Wayne K.J."/>
            <person name="Tettelin H."/>
            <person name="Glass J.I."/>
            <person name="Rusch D."/>
            <person name="Podicherti R."/>
            <person name="Tsui H.-C.T."/>
            <person name="Winkler M.E."/>
        </authorList>
    </citation>
    <scope>NUCLEOTIDE SEQUENCE</scope>
</reference>
<dbReference type="InterPro" id="IPR050952">
    <property type="entry name" value="TRIM-NHL_E3_ligases"/>
</dbReference>
<proteinExistence type="predicted"/>